<evidence type="ECO:0000256" key="5">
    <source>
        <dbReference type="SAM" id="MobiDB-lite"/>
    </source>
</evidence>
<dbReference type="PANTHER" id="PTHR11040:SF210">
    <property type="entry name" value="ZINC-REGULATED TRANSPORTER 3"/>
    <property type="match status" value="1"/>
</dbReference>
<gene>
    <name evidence="7" type="primary">ZRT3</name>
    <name evidence="7" type="ORF">AWJ20_2928</name>
</gene>
<name>A0A167FHD5_9ASCO</name>
<dbReference type="GO" id="GO:0016020">
    <property type="term" value="C:membrane"/>
    <property type="evidence" value="ECO:0007669"/>
    <property type="project" value="UniProtKB-SubCell"/>
</dbReference>
<dbReference type="EMBL" id="CP014503">
    <property type="protein sequence ID" value="ANB15301.1"/>
    <property type="molecule type" value="Genomic_DNA"/>
</dbReference>
<feature type="transmembrane region" description="Helical" evidence="6">
    <location>
        <begin position="24"/>
        <end position="47"/>
    </location>
</feature>
<dbReference type="Pfam" id="PF02535">
    <property type="entry name" value="Zip"/>
    <property type="match status" value="1"/>
</dbReference>
<evidence type="ECO:0000256" key="4">
    <source>
        <dbReference type="ARBA" id="ARBA00023136"/>
    </source>
</evidence>
<dbReference type="OrthoDB" id="262547at2759"/>
<dbReference type="Proteomes" id="UP000189580">
    <property type="component" value="Chromosome b"/>
</dbReference>
<feature type="region of interest" description="Disordered" evidence="5">
    <location>
        <begin position="95"/>
        <end position="135"/>
    </location>
</feature>
<organism evidence="7 8">
    <name type="scientific">Sugiyamaella lignohabitans</name>
    <dbReference type="NCBI Taxonomy" id="796027"/>
    <lineage>
        <taxon>Eukaryota</taxon>
        <taxon>Fungi</taxon>
        <taxon>Dikarya</taxon>
        <taxon>Ascomycota</taxon>
        <taxon>Saccharomycotina</taxon>
        <taxon>Dipodascomycetes</taxon>
        <taxon>Dipodascales</taxon>
        <taxon>Trichomonascaceae</taxon>
        <taxon>Sugiyamaella</taxon>
    </lineage>
</organism>
<keyword evidence="3 6" id="KW-1133">Transmembrane helix</keyword>
<feature type="region of interest" description="Disordered" evidence="5">
    <location>
        <begin position="148"/>
        <end position="183"/>
    </location>
</feature>
<keyword evidence="4 6" id="KW-0472">Membrane</keyword>
<protein>
    <submittedName>
        <fullName evidence="7">Zn(2+) transporter ZRT3</fullName>
    </submittedName>
</protein>
<dbReference type="GeneID" id="30034893"/>
<reference evidence="7 8" key="1">
    <citation type="submission" date="2016-02" db="EMBL/GenBank/DDBJ databases">
        <title>Complete genome sequence and transcriptome regulation of the pentose utilising yeast Sugiyamaella lignohabitans.</title>
        <authorList>
            <person name="Bellasio M."/>
            <person name="Peymann A."/>
            <person name="Valli M."/>
            <person name="Sipitzky M."/>
            <person name="Graf A."/>
            <person name="Sauer M."/>
            <person name="Marx H."/>
            <person name="Mattanovich D."/>
        </authorList>
    </citation>
    <scope>NUCLEOTIDE SEQUENCE [LARGE SCALE GENOMIC DNA]</scope>
    <source>
        <strain evidence="7 8">CBS 10342</strain>
    </source>
</reference>
<evidence type="ECO:0000256" key="2">
    <source>
        <dbReference type="ARBA" id="ARBA00022692"/>
    </source>
</evidence>
<dbReference type="GO" id="GO:0005385">
    <property type="term" value="F:zinc ion transmembrane transporter activity"/>
    <property type="evidence" value="ECO:0007669"/>
    <property type="project" value="TreeGrafter"/>
</dbReference>
<feature type="transmembrane region" description="Helical" evidence="6">
    <location>
        <begin position="417"/>
        <end position="438"/>
    </location>
</feature>
<evidence type="ECO:0000313" key="8">
    <source>
        <dbReference type="Proteomes" id="UP000189580"/>
    </source>
</evidence>
<dbReference type="PANTHER" id="PTHR11040">
    <property type="entry name" value="ZINC/IRON TRANSPORTER"/>
    <property type="match status" value="1"/>
</dbReference>
<feature type="compositionally biased region" description="Basic residues" evidence="5">
    <location>
        <begin position="95"/>
        <end position="105"/>
    </location>
</feature>
<feature type="transmembrane region" description="Helical" evidence="6">
    <location>
        <begin position="381"/>
        <end position="405"/>
    </location>
</feature>
<evidence type="ECO:0000256" key="3">
    <source>
        <dbReference type="ARBA" id="ARBA00022989"/>
    </source>
</evidence>
<feature type="transmembrane region" description="Helical" evidence="6">
    <location>
        <begin position="450"/>
        <end position="468"/>
    </location>
</feature>
<evidence type="ECO:0000256" key="6">
    <source>
        <dbReference type="SAM" id="Phobius"/>
    </source>
</evidence>
<sequence length="469" mass="51851">MYRLLPEALEYFESSPELKGNYQLANIVLISSYILGILICAGFNAVIHALTSQSVVHCVHEGEEGDNHGDHDHDHDVEEPARLYDEEYRISSANKHSHNIRHHHHRDDDERAHHNQHSLAHSHSNLHSHSHADLDRSKSADFALKSASQLHPADGHSQELAQELACSSSSSASFDEQDETSPLLENMVPIATIENGDGEAPEITNVTTTRPRLPTRKISLLDITHSTLRGQKSMGLCMGYASIEQCLYSKCCDINEGDDNSRLQTIVLPPIDEAHHDMYRQNLSGQLHRSASRQSVHSNHSEHPQYHHHHVISEYSQLFSIGIQTALAITLHKIPEGILTFATYHADKSLGFSVFLALAIHNFSEGFTIVFPLYLATRNRLVAFSIAALLGGISQPLGAVIAWFFFRNKFTNESTSLTFGLIVSLTAGFMSIIGLQMYGTSITFGGQQQVTLAWAFAGVTLVGVSACLI</sequence>
<proteinExistence type="predicted"/>
<evidence type="ECO:0000256" key="1">
    <source>
        <dbReference type="ARBA" id="ARBA00004141"/>
    </source>
</evidence>
<dbReference type="AlphaFoldDB" id="A0A167FHD5"/>
<accession>A0A167FHD5</accession>
<feature type="transmembrane region" description="Helical" evidence="6">
    <location>
        <begin position="354"/>
        <end position="375"/>
    </location>
</feature>
<keyword evidence="2 6" id="KW-0812">Transmembrane</keyword>
<dbReference type="RefSeq" id="XP_018737778.1">
    <property type="nucleotide sequence ID" value="XM_018879906.1"/>
</dbReference>
<keyword evidence="8" id="KW-1185">Reference proteome</keyword>
<evidence type="ECO:0000313" key="7">
    <source>
        <dbReference type="EMBL" id="ANB15301.1"/>
    </source>
</evidence>
<dbReference type="InterPro" id="IPR003689">
    <property type="entry name" value="ZIP"/>
</dbReference>
<dbReference type="KEGG" id="slb:AWJ20_2928"/>
<comment type="subcellular location">
    <subcellularLocation>
        <location evidence="1">Membrane</location>
        <topology evidence="1">Multi-pass membrane protein</topology>
    </subcellularLocation>
</comment>